<dbReference type="InterPro" id="IPR046342">
    <property type="entry name" value="CBS_dom_sf"/>
</dbReference>
<dbReference type="PROSITE" id="PS51846">
    <property type="entry name" value="CNNM"/>
    <property type="match status" value="1"/>
</dbReference>
<comment type="caution">
    <text evidence="14">The sequence shown here is derived from an EMBL/GenBank/DDBJ whole genome shotgun (WGS) entry which is preliminary data.</text>
</comment>
<evidence type="ECO:0000256" key="9">
    <source>
        <dbReference type="PROSITE-ProRule" id="PRU00703"/>
    </source>
</evidence>
<dbReference type="Gene3D" id="3.10.580.10">
    <property type="entry name" value="CBS-domain"/>
    <property type="match status" value="1"/>
</dbReference>
<dbReference type="PANTHER" id="PTHR43099:SF2">
    <property type="entry name" value="UPF0053 PROTEIN YRKA"/>
    <property type="match status" value="1"/>
</dbReference>
<keyword evidence="6 10" id="KW-1133">Transmembrane helix</keyword>
<evidence type="ECO:0000256" key="7">
    <source>
        <dbReference type="ARBA" id="ARBA00023122"/>
    </source>
</evidence>
<dbReference type="EMBL" id="DVMJ01000029">
    <property type="protein sequence ID" value="HIU13178.1"/>
    <property type="molecule type" value="Genomic_DNA"/>
</dbReference>
<evidence type="ECO:0000256" key="5">
    <source>
        <dbReference type="ARBA" id="ARBA00022737"/>
    </source>
</evidence>
<keyword evidence="8 10" id="KW-0472">Membrane</keyword>
<dbReference type="SMART" id="SM00116">
    <property type="entry name" value="CBS"/>
    <property type="match status" value="2"/>
</dbReference>
<dbReference type="PROSITE" id="PS51371">
    <property type="entry name" value="CBS"/>
    <property type="match status" value="2"/>
</dbReference>
<dbReference type="InterPro" id="IPR016169">
    <property type="entry name" value="FAD-bd_PCMH_sub2"/>
</dbReference>
<dbReference type="Pfam" id="PF00571">
    <property type="entry name" value="CBS"/>
    <property type="match status" value="2"/>
</dbReference>
<proteinExistence type="inferred from homology"/>
<dbReference type="SUPFAM" id="SSF54631">
    <property type="entry name" value="CBS-domain pair"/>
    <property type="match status" value="1"/>
</dbReference>
<feature type="domain" description="CBS" evidence="12">
    <location>
        <begin position="225"/>
        <end position="285"/>
    </location>
</feature>
<keyword evidence="3" id="KW-1003">Cell membrane</keyword>
<dbReference type="InterPro" id="IPR044751">
    <property type="entry name" value="Ion_transp-like_CBS"/>
</dbReference>
<feature type="domain" description="CNNM transmembrane" evidence="13">
    <location>
        <begin position="6"/>
        <end position="206"/>
    </location>
</feature>
<feature type="domain" description="CBS" evidence="12">
    <location>
        <begin position="293"/>
        <end position="350"/>
    </location>
</feature>
<keyword evidence="7 9" id="KW-0129">CBS domain</keyword>
<dbReference type="Pfam" id="PF03471">
    <property type="entry name" value="CorC_HlyC"/>
    <property type="match status" value="1"/>
</dbReference>
<feature type="transmembrane region" description="Helical" evidence="11">
    <location>
        <begin position="64"/>
        <end position="84"/>
    </location>
</feature>
<dbReference type="CDD" id="cd04590">
    <property type="entry name" value="CBS_pair_CorC_HlyC_assoc"/>
    <property type="match status" value="1"/>
</dbReference>
<evidence type="ECO:0000313" key="15">
    <source>
        <dbReference type="Proteomes" id="UP000824175"/>
    </source>
</evidence>
<evidence type="ECO:0000259" key="12">
    <source>
        <dbReference type="PROSITE" id="PS51371"/>
    </source>
</evidence>
<gene>
    <name evidence="14" type="ORF">IAD15_03825</name>
</gene>
<keyword evidence="5" id="KW-0677">Repeat</keyword>
<evidence type="ECO:0000256" key="10">
    <source>
        <dbReference type="PROSITE-ProRule" id="PRU01193"/>
    </source>
</evidence>
<dbReference type="GO" id="GO:0050660">
    <property type="term" value="F:flavin adenine dinucleotide binding"/>
    <property type="evidence" value="ECO:0007669"/>
    <property type="project" value="InterPro"/>
</dbReference>
<protein>
    <submittedName>
        <fullName evidence="14">HlyC/CorC family transporter</fullName>
    </submittedName>
</protein>
<dbReference type="InterPro" id="IPR000644">
    <property type="entry name" value="CBS_dom"/>
</dbReference>
<evidence type="ECO:0000313" key="14">
    <source>
        <dbReference type="EMBL" id="HIU13178.1"/>
    </source>
</evidence>
<dbReference type="InterPro" id="IPR002550">
    <property type="entry name" value="CNNM"/>
</dbReference>
<dbReference type="Proteomes" id="UP000824175">
    <property type="component" value="Unassembled WGS sequence"/>
</dbReference>
<feature type="transmembrane region" description="Helical" evidence="11">
    <location>
        <begin position="104"/>
        <end position="125"/>
    </location>
</feature>
<organism evidence="14 15">
    <name type="scientific">Candidatus Fimiplasma intestinipullorum</name>
    <dbReference type="NCBI Taxonomy" id="2840825"/>
    <lineage>
        <taxon>Bacteria</taxon>
        <taxon>Bacillati</taxon>
        <taxon>Bacillota</taxon>
        <taxon>Clostridia</taxon>
        <taxon>Eubacteriales</taxon>
        <taxon>Candidatus Fimiplasma</taxon>
    </lineage>
</organism>
<dbReference type="SMART" id="SM01091">
    <property type="entry name" value="CorC_HlyC"/>
    <property type="match status" value="1"/>
</dbReference>
<evidence type="ECO:0000256" key="8">
    <source>
        <dbReference type="ARBA" id="ARBA00023136"/>
    </source>
</evidence>
<evidence type="ECO:0000256" key="11">
    <source>
        <dbReference type="SAM" id="Phobius"/>
    </source>
</evidence>
<reference evidence="14" key="2">
    <citation type="journal article" date="2021" name="PeerJ">
        <title>Extensive microbial diversity within the chicken gut microbiome revealed by metagenomics and culture.</title>
        <authorList>
            <person name="Gilroy R."/>
            <person name="Ravi A."/>
            <person name="Getino M."/>
            <person name="Pursley I."/>
            <person name="Horton D.L."/>
            <person name="Alikhan N.F."/>
            <person name="Baker D."/>
            <person name="Gharbi K."/>
            <person name="Hall N."/>
            <person name="Watson M."/>
            <person name="Adriaenssens E.M."/>
            <person name="Foster-Nyarko E."/>
            <person name="Jarju S."/>
            <person name="Secka A."/>
            <person name="Antonio M."/>
            <person name="Oren A."/>
            <person name="Chaudhuri R.R."/>
            <person name="La Ragione R."/>
            <person name="Hildebrand F."/>
            <person name="Pallen M.J."/>
        </authorList>
    </citation>
    <scope>NUCLEOTIDE SEQUENCE</scope>
    <source>
        <strain evidence="14">CHK195-11698</strain>
    </source>
</reference>
<evidence type="ECO:0000256" key="3">
    <source>
        <dbReference type="ARBA" id="ARBA00022475"/>
    </source>
</evidence>
<feature type="transmembrane region" description="Helical" evidence="11">
    <location>
        <begin position="12"/>
        <end position="35"/>
    </location>
</feature>
<keyword evidence="4 10" id="KW-0812">Transmembrane</keyword>
<dbReference type="AlphaFoldDB" id="A0A9D1HMD7"/>
<comment type="subcellular location">
    <subcellularLocation>
        <location evidence="1">Cell membrane</location>
        <topology evidence="1">Multi-pass membrane protein</topology>
    </subcellularLocation>
</comment>
<evidence type="ECO:0000256" key="6">
    <source>
        <dbReference type="ARBA" id="ARBA00022989"/>
    </source>
</evidence>
<dbReference type="GO" id="GO:0005886">
    <property type="term" value="C:plasma membrane"/>
    <property type="evidence" value="ECO:0007669"/>
    <property type="project" value="UniProtKB-SubCell"/>
</dbReference>
<dbReference type="FunFam" id="3.10.580.10:FF:000002">
    <property type="entry name" value="Magnesium/cobalt efflux protein CorC"/>
    <property type="match status" value="1"/>
</dbReference>
<dbReference type="InterPro" id="IPR051676">
    <property type="entry name" value="UPF0053_domain"/>
</dbReference>
<dbReference type="SUPFAM" id="SSF56176">
    <property type="entry name" value="FAD-binding/transporter-associated domain-like"/>
    <property type="match status" value="1"/>
</dbReference>
<name>A0A9D1HMD7_9FIRM</name>
<evidence type="ECO:0000256" key="4">
    <source>
        <dbReference type="ARBA" id="ARBA00022692"/>
    </source>
</evidence>
<evidence type="ECO:0000256" key="1">
    <source>
        <dbReference type="ARBA" id="ARBA00004651"/>
    </source>
</evidence>
<evidence type="ECO:0000256" key="2">
    <source>
        <dbReference type="ARBA" id="ARBA00006337"/>
    </source>
</evidence>
<comment type="similarity">
    <text evidence="2">Belongs to the UPF0053 family.</text>
</comment>
<dbReference type="PANTHER" id="PTHR43099">
    <property type="entry name" value="UPF0053 PROTEIN YRKA"/>
    <property type="match status" value="1"/>
</dbReference>
<dbReference type="InterPro" id="IPR036318">
    <property type="entry name" value="FAD-bd_PCMH-like_sf"/>
</dbReference>
<dbReference type="Pfam" id="PF01595">
    <property type="entry name" value="CNNM"/>
    <property type="match status" value="1"/>
</dbReference>
<dbReference type="Gene3D" id="3.30.465.10">
    <property type="match status" value="1"/>
</dbReference>
<dbReference type="InterPro" id="IPR005170">
    <property type="entry name" value="Transptr-assoc_dom"/>
</dbReference>
<accession>A0A9D1HMD7</accession>
<sequence length="460" mass="52267">MDSDPRTSSITGQIILIIVLTLINAYFAASEMAIVSVSKTKMRHLAEEGNKRARLVEKLIDEPTAFLSTIQVAITLAGFFNSASAATGISQRFAVVLQGWNVPYASTIAMVVITIALSFITLIFGELVPKRIALQKAESFSMFCAKPILTLSKIASPFIKILSFSTKLVLRIFGMHDENVEESLSREEIRSMVNSGQENGVFNETETEMINNLFEFDDIQASEVMTPRTDVFCIDINDPLSKYMDEIMKMHYSRIPVYEDTVDNIIGILNIKDFYIAAHQTHYDYAKIDIRRILRKPYFVLETKKIDALFKELQRTHHHIAILVDEYGGFSGIVTIEDLIEEITGDIEDEFDQLETPDLQKVDDKTYILDGLMSLDDLNEELPLQLDNEEYDTLSGYLIDMLGYIPEDGSHPSLDVDHLHFDILKVEDKHIETVRLVIQKDILTSEETTNRENTEIKKED</sequence>
<reference evidence="14" key="1">
    <citation type="submission" date="2020-10" db="EMBL/GenBank/DDBJ databases">
        <authorList>
            <person name="Gilroy R."/>
        </authorList>
    </citation>
    <scope>NUCLEOTIDE SEQUENCE</scope>
    <source>
        <strain evidence="14">CHK195-11698</strain>
    </source>
</reference>
<evidence type="ECO:0000259" key="13">
    <source>
        <dbReference type="PROSITE" id="PS51846"/>
    </source>
</evidence>